<proteinExistence type="predicted"/>
<dbReference type="SUPFAM" id="SSF57850">
    <property type="entry name" value="RING/U-box"/>
    <property type="match status" value="3"/>
</dbReference>
<dbReference type="InterPro" id="IPR017907">
    <property type="entry name" value="Znf_RING_CS"/>
</dbReference>
<name>A0A7S0ABC2_9DINO</name>
<keyword evidence="3" id="KW-0808">Transferase</keyword>
<keyword evidence="8" id="KW-0862">Zinc</keyword>
<dbReference type="GO" id="GO:0061630">
    <property type="term" value="F:ubiquitin protein ligase activity"/>
    <property type="evidence" value="ECO:0007669"/>
    <property type="project" value="UniProtKB-EC"/>
</dbReference>
<evidence type="ECO:0000256" key="4">
    <source>
        <dbReference type="ARBA" id="ARBA00022723"/>
    </source>
</evidence>
<evidence type="ECO:0000256" key="7">
    <source>
        <dbReference type="ARBA" id="ARBA00022786"/>
    </source>
</evidence>
<evidence type="ECO:0000256" key="3">
    <source>
        <dbReference type="ARBA" id="ARBA00022679"/>
    </source>
</evidence>
<keyword evidence="7" id="KW-0833">Ubl conjugation pathway</keyword>
<accession>A0A7S0ABC2</accession>
<dbReference type="AlphaFoldDB" id="A0A7S0ABC2"/>
<dbReference type="EMBL" id="HBEG01022292">
    <property type="protein sequence ID" value="CAD8358177.1"/>
    <property type="molecule type" value="Transcribed_RNA"/>
</dbReference>
<dbReference type="InterPro" id="IPR002867">
    <property type="entry name" value="IBR_dom"/>
</dbReference>
<protein>
    <recommendedName>
        <fullName evidence="2">RBR-type E3 ubiquitin transferase</fullName>
        <ecNumber evidence="2">2.3.2.31</ecNumber>
    </recommendedName>
</protein>
<dbReference type="InterPro" id="IPR044066">
    <property type="entry name" value="TRIAD_supradom"/>
</dbReference>
<sequence>MVEEAVECSGVSPDDAGLMLRQRGWDLAAFNEAFFENPEAERRRAGVCHEAGGDAGVAARPQAAAEGNLCGICFAQPGAQVLPCERGFLRRDGALTKERHPSYCRDCWRQYLGHAVAEGKSCLDLRCPTPGCGEAPRPGHVEALLGPGAALERYRRFLAESLVDDSRGRLRWCPGQGCGRAAEEPATGRREVACPCGVVWCFGCGTDAHLPVSCETVRRWESKNRDEGGDATWIRVNTKFCPRCQNPIEKNGGCMHMTCRKPGGCGHEFCWICMRDWKGHQSCNATPESKAAVDEKARAKSELMRYAHFYERYMAHHKAQQFAATEQMQGMETLASLLCTNHSWKVADVVFLTTAVSEIAASRRFLKWTYAYAFFAGFNGDQRKLFEFHQAQLEGTLERLSDLMENTQWDAYLDPDAESMRPLYDLRTQLISLTDVVHKFFAHLSEAIEQGTLFSGAA</sequence>
<evidence type="ECO:0000256" key="8">
    <source>
        <dbReference type="ARBA" id="ARBA00022833"/>
    </source>
</evidence>
<dbReference type="Pfam" id="PF22191">
    <property type="entry name" value="IBR_1"/>
    <property type="match status" value="1"/>
</dbReference>
<evidence type="ECO:0000259" key="9">
    <source>
        <dbReference type="PROSITE" id="PS51873"/>
    </source>
</evidence>
<dbReference type="EC" id="2.3.2.31" evidence="2"/>
<evidence type="ECO:0000313" key="10">
    <source>
        <dbReference type="EMBL" id="CAD8358177.1"/>
    </source>
</evidence>
<dbReference type="InterPro" id="IPR045840">
    <property type="entry name" value="Ariadne"/>
</dbReference>
<dbReference type="Pfam" id="PF01485">
    <property type="entry name" value="IBR"/>
    <property type="match status" value="1"/>
</dbReference>
<keyword evidence="6" id="KW-0863">Zinc-finger</keyword>
<comment type="catalytic activity">
    <reaction evidence="1">
        <text>[E2 ubiquitin-conjugating enzyme]-S-ubiquitinyl-L-cysteine + [acceptor protein]-L-lysine = [E2 ubiquitin-conjugating enzyme]-L-cysteine + [acceptor protein]-N(6)-ubiquitinyl-L-lysine.</text>
        <dbReference type="EC" id="2.3.2.31"/>
    </reaction>
</comment>
<keyword evidence="5" id="KW-0677">Repeat</keyword>
<dbReference type="InterPro" id="IPR031127">
    <property type="entry name" value="E3_UB_ligase_RBR"/>
</dbReference>
<keyword evidence="4" id="KW-0479">Metal-binding</keyword>
<dbReference type="PROSITE" id="PS51873">
    <property type="entry name" value="TRIAD"/>
    <property type="match status" value="1"/>
</dbReference>
<dbReference type="GO" id="GO:0016567">
    <property type="term" value="P:protein ubiquitination"/>
    <property type="evidence" value="ECO:0007669"/>
    <property type="project" value="InterPro"/>
</dbReference>
<evidence type="ECO:0000256" key="5">
    <source>
        <dbReference type="ARBA" id="ARBA00022737"/>
    </source>
</evidence>
<dbReference type="PROSITE" id="PS00518">
    <property type="entry name" value="ZF_RING_1"/>
    <property type="match status" value="1"/>
</dbReference>
<evidence type="ECO:0000256" key="1">
    <source>
        <dbReference type="ARBA" id="ARBA00001798"/>
    </source>
</evidence>
<organism evidence="10">
    <name type="scientific">Pyrodinium bahamense</name>
    <dbReference type="NCBI Taxonomy" id="73915"/>
    <lineage>
        <taxon>Eukaryota</taxon>
        <taxon>Sar</taxon>
        <taxon>Alveolata</taxon>
        <taxon>Dinophyceae</taxon>
        <taxon>Gonyaulacales</taxon>
        <taxon>Pyrocystaceae</taxon>
        <taxon>Pyrodinium</taxon>
    </lineage>
</organism>
<dbReference type="Gene3D" id="3.30.40.10">
    <property type="entry name" value="Zinc/RING finger domain, C3HC4 (zinc finger)"/>
    <property type="match status" value="1"/>
</dbReference>
<dbReference type="Gene3D" id="1.20.120.1750">
    <property type="match status" value="1"/>
</dbReference>
<reference evidence="10" key="1">
    <citation type="submission" date="2021-01" db="EMBL/GenBank/DDBJ databases">
        <authorList>
            <person name="Corre E."/>
            <person name="Pelletier E."/>
            <person name="Niang G."/>
            <person name="Scheremetjew M."/>
            <person name="Finn R."/>
            <person name="Kale V."/>
            <person name="Holt S."/>
            <person name="Cochrane G."/>
            <person name="Meng A."/>
            <person name="Brown T."/>
            <person name="Cohen L."/>
        </authorList>
    </citation>
    <scope>NUCLEOTIDE SEQUENCE</scope>
    <source>
        <strain evidence="10">Pbaha01</strain>
    </source>
</reference>
<dbReference type="SMART" id="SM00647">
    <property type="entry name" value="IBR"/>
    <property type="match status" value="2"/>
</dbReference>
<evidence type="ECO:0000256" key="6">
    <source>
        <dbReference type="ARBA" id="ARBA00022771"/>
    </source>
</evidence>
<gene>
    <name evidence="10" type="ORF">PBAH0796_LOCUS13544</name>
</gene>
<evidence type="ECO:0000256" key="2">
    <source>
        <dbReference type="ARBA" id="ARBA00012251"/>
    </source>
</evidence>
<dbReference type="Pfam" id="PF19422">
    <property type="entry name" value="Ariadne"/>
    <property type="match status" value="1"/>
</dbReference>
<feature type="domain" description="RING-type" evidence="9">
    <location>
        <begin position="66"/>
        <end position="287"/>
    </location>
</feature>
<dbReference type="GO" id="GO:0008270">
    <property type="term" value="F:zinc ion binding"/>
    <property type="evidence" value="ECO:0007669"/>
    <property type="project" value="UniProtKB-KW"/>
</dbReference>
<dbReference type="InterPro" id="IPR013083">
    <property type="entry name" value="Znf_RING/FYVE/PHD"/>
</dbReference>
<dbReference type="PANTHER" id="PTHR11685">
    <property type="entry name" value="RBR FAMILY RING FINGER AND IBR DOMAIN-CONTAINING"/>
    <property type="match status" value="1"/>
</dbReference>